<keyword evidence="2" id="KW-1185">Reference proteome</keyword>
<gene>
    <name evidence="1" type="ORF">MCOS_LOCUS4722</name>
</gene>
<dbReference type="AlphaFoldDB" id="A0A0R3UCS3"/>
<evidence type="ECO:0000313" key="3">
    <source>
        <dbReference type="WBParaSite" id="MCOS_0000472101-mRNA-1"/>
    </source>
</evidence>
<evidence type="ECO:0000313" key="2">
    <source>
        <dbReference type="Proteomes" id="UP000267029"/>
    </source>
</evidence>
<protein>
    <submittedName>
        <fullName evidence="1 3">Uncharacterized protein</fullName>
    </submittedName>
</protein>
<proteinExistence type="predicted"/>
<reference evidence="1 2" key="2">
    <citation type="submission" date="2018-10" db="EMBL/GenBank/DDBJ databases">
        <authorList>
            <consortium name="Pathogen Informatics"/>
        </authorList>
    </citation>
    <scope>NUCLEOTIDE SEQUENCE [LARGE SCALE GENOMIC DNA]</scope>
</reference>
<dbReference type="Proteomes" id="UP000267029">
    <property type="component" value="Unassembled WGS sequence"/>
</dbReference>
<reference evidence="3" key="1">
    <citation type="submission" date="2017-02" db="UniProtKB">
        <authorList>
            <consortium name="WormBaseParasite"/>
        </authorList>
    </citation>
    <scope>IDENTIFICATION</scope>
</reference>
<dbReference type="EMBL" id="UXSR01002145">
    <property type="protein sequence ID" value="VDD78719.1"/>
    <property type="molecule type" value="Genomic_DNA"/>
</dbReference>
<sequence length="101" mass="11311">MVTSQQFPQNEYKQPMVLTSQRSAKLHKPSKTGILRTTMELRTIAQIQDRNTAVPRDHLYMSMTHLHGEQEEHSCGNGQTTVNVPQAPSPEVAAAVEVHFS</sequence>
<accession>A0A0R3UCS3</accession>
<dbReference type="WBParaSite" id="MCOS_0000472101-mRNA-1">
    <property type="protein sequence ID" value="MCOS_0000472101-mRNA-1"/>
    <property type="gene ID" value="MCOS_0000472101"/>
</dbReference>
<organism evidence="3">
    <name type="scientific">Mesocestoides corti</name>
    <name type="common">Flatworm</name>
    <dbReference type="NCBI Taxonomy" id="53468"/>
    <lineage>
        <taxon>Eukaryota</taxon>
        <taxon>Metazoa</taxon>
        <taxon>Spiralia</taxon>
        <taxon>Lophotrochozoa</taxon>
        <taxon>Platyhelminthes</taxon>
        <taxon>Cestoda</taxon>
        <taxon>Eucestoda</taxon>
        <taxon>Cyclophyllidea</taxon>
        <taxon>Mesocestoididae</taxon>
        <taxon>Mesocestoides</taxon>
    </lineage>
</organism>
<name>A0A0R3UCS3_MESCO</name>
<evidence type="ECO:0000313" key="1">
    <source>
        <dbReference type="EMBL" id="VDD78719.1"/>
    </source>
</evidence>